<dbReference type="RefSeq" id="WP_369328497.1">
    <property type="nucleotide sequence ID" value="NZ_JAULBC010000002.1"/>
</dbReference>
<organism evidence="2 3">
    <name type="scientific">Danxiaibacter flavus</name>
    <dbReference type="NCBI Taxonomy" id="3049108"/>
    <lineage>
        <taxon>Bacteria</taxon>
        <taxon>Pseudomonadati</taxon>
        <taxon>Bacteroidota</taxon>
        <taxon>Chitinophagia</taxon>
        <taxon>Chitinophagales</taxon>
        <taxon>Chitinophagaceae</taxon>
        <taxon>Danxiaibacter</taxon>
    </lineage>
</organism>
<sequence length="93" mass="10675">MEKRAKLEAMDKMLRELDDVKNSQISLLKKITQLEAENINVGVNLLDKALPDVHDHADNSVDTITRLIEELQDYRNDFARKNNLLVTEEPTEG</sequence>
<keyword evidence="1" id="KW-0175">Coiled coil</keyword>
<comment type="caution">
    <text evidence="2">The sequence shown here is derived from an EMBL/GenBank/DDBJ whole genome shotgun (WGS) entry which is preliminary data.</text>
</comment>
<gene>
    <name evidence="2" type="ORF">QTN47_06285</name>
</gene>
<dbReference type="Proteomes" id="UP001560573">
    <property type="component" value="Unassembled WGS sequence"/>
</dbReference>
<accession>A0ABV3ZF58</accession>
<dbReference type="EMBL" id="JAULBC010000002">
    <property type="protein sequence ID" value="MEX6687093.1"/>
    <property type="molecule type" value="Genomic_DNA"/>
</dbReference>
<evidence type="ECO:0000313" key="3">
    <source>
        <dbReference type="Proteomes" id="UP001560573"/>
    </source>
</evidence>
<evidence type="ECO:0000256" key="1">
    <source>
        <dbReference type="SAM" id="Coils"/>
    </source>
</evidence>
<proteinExistence type="predicted"/>
<name>A0ABV3ZF58_9BACT</name>
<evidence type="ECO:0000313" key="2">
    <source>
        <dbReference type="EMBL" id="MEX6687093.1"/>
    </source>
</evidence>
<protein>
    <submittedName>
        <fullName evidence="2">Uncharacterized protein</fullName>
    </submittedName>
</protein>
<keyword evidence="3" id="KW-1185">Reference proteome</keyword>
<reference evidence="2 3" key="1">
    <citation type="submission" date="2023-07" db="EMBL/GenBank/DDBJ databases">
        <authorList>
            <person name="Lian W.-H."/>
        </authorList>
    </citation>
    <scope>NUCLEOTIDE SEQUENCE [LARGE SCALE GENOMIC DNA]</scope>
    <source>
        <strain evidence="2 3">SYSU DXS3180</strain>
    </source>
</reference>
<feature type="coiled-coil region" evidence="1">
    <location>
        <begin position="17"/>
        <end position="84"/>
    </location>
</feature>